<dbReference type="InterPro" id="IPR023798">
    <property type="entry name" value="Ribosomal_uS7_dom"/>
</dbReference>
<keyword evidence="2 4" id="KW-0689">Ribosomal protein</keyword>
<reference evidence="6" key="1">
    <citation type="journal article" date="2019" name="Proc. Natl. Acad. Sci. U.S.A.">
        <title>Principles of plastid reductive evolution illuminated by nonphotosynthetic chrysophytes.</title>
        <authorList>
            <person name="Dorrell R.G."/>
            <person name="Azuma T."/>
            <person name="Nomura M."/>
            <person name="Audren de Kerdre G."/>
            <person name="Paoli L."/>
            <person name="Yang S."/>
            <person name="Bowler C."/>
            <person name="Ishii K."/>
            <person name="Miyashita H."/>
            <person name="Gile G.H."/>
            <person name="Kamikawa R."/>
        </authorList>
    </citation>
    <scope>NUCLEOTIDE SEQUENCE</scope>
    <source>
        <strain evidence="6">NIES-1846</strain>
    </source>
</reference>
<dbReference type="AlphaFoldDB" id="A0A455RFZ4"/>
<sequence length="190" mass="22547">MIRKKPSVASSSKKLKTSQKLILDLFLNRILKKGKKSVAKKLFLNTLKYLKYLQPKLNPFIILETAIKKVLPTIELKTQYLEENLIYKPNFINKYKAFNYAIKVILQISFTHSIKNYSKKLAKELLETFLGKSKSIKKKEEMFKDIEKLKNLDLETLQNLYISLNYTKTKFSECHVKFYNFQNFVKYKKK</sequence>
<geneLocation type="plastid" evidence="6"/>
<keyword evidence="3 4" id="KW-0687">Ribonucleoprotein</keyword>
<evidence type="ECO:0000256" key="2">
    <source>
        <dbReference type="ARBA" id="ARBA00022980"/>
    </source>
</evidence>
<evidence type="ECO:0000256" key="4">
    <source>
        <dbReference type="RuleBase" id="RU003619"/>
    </source>
</evidence>
<feature type="domain" description="Small ribosomal subunit protein uS7" evidence="5">
    <location>
        <begin position="17"/>
        <end position="144"/>
    </location>
</feature>
<proteinExistence type="inferred from homology"/>
<dbReference type="GO" id="GO:1990904">
    <property type="term" value="C:ribonucleoprotein complex"/>
    <property type="evidence" value="ECO:0007669"/>
    <property type="project" value="UniProtKB-KW"/>
</dbReference>
<name>A0A455RFZ4_9STRA</name>
<dbReference type="Gene3D" id="1.10.455.10">
    <property type="entry name" value="Ribosomal protein S7 domain"/>
    <property type="match status" value="1"/>
</dbReference>
<evidence type="ECO:0000256" key="3">
    <source>
        <dbReference type="ARBA" id="ARBA00023274"/>
    </source>
</evidence>
<organism evidence="6">
    <name type="scientific">Spumella sp. NIES-1846</name>
    <dbReference type="NCBI Taxonomy" id="2490549"/>
    <lineage>
        <taxon>Eukaryota</taxon>
        <taxon>Sar</taxon>
        <taxon>Stramenopiles</taxon>
        <taxon>Ochrophyta</taxon>
        <taxon>Chrysophyceae</taxon>
        <taxon>Chromulinales</taxon>
        <taxon>Chromulinaceae</taxon>
        <taxon>Spumella</taxon>
    </lineage>
</organism>
<protein>
    <submittedName>
        <fullName evidence="6">Ribosomal protein S7</fullName>
    </submittedName>
</protein>
<dbReference type="EMBL" id="AP019363">
    <property type="protein sequence ID" value="BBH43091.1"/>
    <property type="molecule type" value="Genomic_DNA"/>
</dbReference>
<gene>
    <name evidence="6" type="primary">rps7</name>
</gene>
<dbReference type="SUPFAM" id="SSF47973">
    <property type="entry name" value="Ribosomal protein S7"/>
    <property type="match status" value="1"/>
</dbReference>
<evidence type="ECO:0000313" key="6">
    <source>
        <dbReference type="EMBL" id="BBH43091.1"/>
    </source>
</evidence>
<accession>A0A455RFZ4</accession>
<dbReference type="PROSITE" id="PS00052">
    <property type="entry name" value="RIBOSOMAL_S7"/>
    <property type="match status" value="1"/>
</dbReference>
<dbReference type="GO" id="GO:0003723">
    <property type="term" value="F:RNA binding"/>
    <property type="evidence" value="ECO:0007669"/>
    <property type="project" value="InterPro"/>
</dbReference>
<dbReference type="InterPro" id="IPR020606">
    <property type="entry name" value="Ribosomal_uS7_CS"/>
</dbReference>
<evidence type="ECO:0000256" key="1">
    <source>
        <dbReference type="ARBA" id="ARBA00007151"/>
    </source>
</evidence>
<dbReference type="InterPro" id="IPR036823">
    <property type="entry name" value="Ribosomal_uS7_dom_sf"/>
</dbReference>
<dbReference type="GO" id="GO:0003735">
    <property type="term" value="F:structural constituent of ribosome"/>
    <property type="evidence" value="ECO:0007669"/>
    <property type="project" value="InterPro"/>
</dbReference>
<keyword evidence="6" id="KW-0934">Plastid</keyword>
<dbReference type="GO" id="GO:0006412">
    <property type="term" value="P:translation"/>
    <property type="evidence" value="ECO:0007669"/>
    <property type="project" value="InterPro"/>
</dbReference>
<evidence type="ECO:0000259" key="5">
    <source>
        <dbReference type="Pfam" id="PF00177"/>
    </source>
</evidence>
<dbReference type="GO" id="GO:0005840">
    <property type="term" value="C:ribosome"/>
    <property type="evidence" value="ECO:0007669"/>
    <property type="project" value="UniProtKB-KW"/>
</dbReference>
<dbReference type="Pfam" id="PF00177">
    <property type="entry name" value="Ribosomal_S7"/>
    <property type="match status" value="1"/>
</dbReference>
<comment type="similarity">
    <text evidence="1 4">Belongs to the universal ribosomal protein uS7 family.</text>
</comment>